<dbReference type="AlphaFoldDB" id="A0A2X0NAN6"/>
<dbReference type="Proteomes" id="UP000249464">
    <property type="component" value="Unassembled WGS sequence"/>
</dbReference>
<reference evidence="2 3" key="1">
    <citation type="submission" date="2016-11" db="EMBL/GenBank/DDBJ databases">
        <authorList>
            <person name="Jaros S."/>
            <person name="Januszkiewicz K."/>
            <person name="Wedrychowicz H."/>
        </authorList>
    </citation>
    <scope>NUCLEOTIDE SEQUENCE [LARGE SCALE GENOMIC DNA]</scope>
</reference>
<evidence type="ECO:0000313" key="2">
    <source>
        <dbReference type="EMBL" id="SGZ07047.1"/>
    </source>
</evidence>
<proteinExistence type="predicted"/>
<feature type="region of interest" description="Disordered" evidence="1">
    <location>
        <begin position="1"/>
        <end position="20"/>
    </location>
</feature>
<protein>
    <submittedName>
        <fullName evidence="2">BQ5605_C031g10989 protein</fullName>
    </submittedName>
</protein>
<keyword evidence="3" id="KW-1185">Reference proteome</keyword>
<evidence type="ECO:0000313" key="3">
    <source>
        <dbReference type="Proteomes" id="UP000249464"/>
    </source>
</evidence>
<accession>A0A2X0NAN6</accession>
<organism evidence="2 3">
    <name type="scientific">Microbotryum silenes-dioicae</name>
    <dbReference type="NCBI Taxonomy" id="796604"/>
    <lineage>
        <taxon>Eukaryota</taxon>
        <taxon>Fungi</taxon>
        <taxon>Dikarya</taxon>
        <taxon>Basidiomycota</taxon>
        <taxon>Pucciniomycotina</taxon>
        <taxon>Microbotryomycetes</taxon>
        <taxon>Microbotryales</taxon>
        <taxon>Microbotryaceae</taxon>
        <taxon>Microbotryum</taxon>
    </lineage>
</organism>
<gene>
    <name evidence="2" type="primary">BQ5605_C031g10989</name>
    <name evidence="2" type="ORF">BQ5605_C031G10989</name>
</gene>
<name>A0A2X0NAN6_9BASI</name>
<dbReference type="EMBL" id="FQNC01000068">
    <property type="protein sequence ID" value="SGZ07047.1"/>
    <property type="molecule type" value="Genomic_DNA"/>
</dbReference>
<evidence type="ECO:0000256" key="1">
    <source>
        <dbReference type="SAM" id="MobiDB-lite"/>
    </source>
</evidence>
<sequence length="165" mass="18126">MQYKELEGATSGRGEFDRPDPARDKLGLFLTFGSASDQSIVQLKGHSTTALLIAHCHLNKAMPPSSMLAIVAAVALDTRNSLKHTQTQGRVVEGTRGVEGWDRRLDWNADGLASESQTDRKGAREGARLLSESVDRHYSRRSGGLRSRECPILIRPGKQRSKCLV</sequence>